<evidence type="ECO:0000313" key="3">
    <source>
        <dbReference type="Proteomes" id="UP000765509"/>
    </source>
</evidence>
<evidence type="ECO:0000256" key="1">
    <source>
        <dbReference type="SAM" id="MobiDB-lite"/>
    </source>
</evidence>
<dbReference type="EMBL" id="AVOT02036004">
    <property type="protein sequence ID" value="MBW0530437.1"/>
    <property type="molecule type" value="Genomic_DNA"/>
</dbReference>
<comment type="caution">
    <text evidence="2">The sequence shown here is derived from an EMBL/GenBank/DDBJ whole genome shotgun (WGS) entry which is preliminary data.</text>
</comment>
<feature type="region of interest" description="Disordered" evidence="1">
    <location>
        <begin position="1"/>
        <end position="27"/>
    </location>
</feature>
<protein>
    <submittedName>
        <fullName evidence="2">Uncharacterized protein</fullName>
    </submittedName>
</protein>
<organism evidence="2 3">
    <name type="scientific">Austropuccinia psidii MF-1</name>
    <dbReference type="NCBI Taxonomy" id="1389203"/>
    <lineage>
        <taxon>Eukaryota</taxon>
        <taxon>Fungi</taxon>
        <taxon>Dikarya</taxon>
        <taxon>Basidiomycota</taxon>
        <taxon>Pucciniomycotina</taxon>
        <taxon>Pucciniomycetes</taxon>
        <taxon>Pucciniales</taxon>
        <taxon>Sphaerophragmiaceae</taxon>
        <taxon>Austropuccinia</taxon>
    </lineage>
</organism>
<proteinExistence type="predicted"/>
<accession>A0A9Q3F2N1</accession>
<keyword evidence="3" id="KW-1185">Reference proteome</keyword>
<dbReference type="AlphaFoldDB" id="A0A9Q3F2N1"/>
<name>A0A9Q3F2N1_9BASI</name>
<reference evidence="2" key="1">
    <citation type="submission" date="2021-03" db="EMBL/GenBank/DDBJ databases">
        <title>Draft genome sequence of rust myrtle Austropuccinia psidii MF-1, a brazilian biotype.</title>
        <authorList>
            <person name="Quecine M.C."/>
            <person name="Pachon D.M.R."/>
            <person name="Bonatelli M.L."/>
            <person name="Correr F.H."/>
            <person name="Franceschini L.M."/>
            <person name="Leite T.F."/>
            <person name="Margarido G.R.A."/>
            <person name="Almeida C.A."/>
            <person name="Ferrarezi J.A."/>
            <person name="Labate C.A."/>
        </authorList>
    </citation>
    <scope>NUCLEOTIDE SEQUENCE</scope>
    <source>
        <strain evidence="2">MF-1</strain>
    </source>
</reference>
<feature type="compositionally biased region" description="Low complexity" evidence="1">
    <location>
        <begin position="1"/>
        <end position="14"/>
    </location>
</feature>
<evidence type="ECO:0000313" key="2">
    <source>
        <dbReference type="EMBL" id="MBW0530437.1"/>
    </source>
</evidence>
<gene>
    <name evidence="2" type="ORF">O181_070152</name>
</gene>
<dbReference type="Proteomes" id="UP000765509">
    <property type="component" value="Unassembled WGS sequence"/>
</dbReference>
<dbReference type="OrthoDB" id="3362250at2759"/>
<sequence>MSSPQSSPSSSKRSSSNHRRHSVTTNRSLNDRQILKYSFSTLESDVGKVCWKITDSENRLVWKSARELVEDEIVESIRNSTGEAQWTIHKPTRGWYLVLHSQHGKELPKSIQLQPVCSGNDPSDPIQFHFRLHTQEVPRESGSKTTGSHLKRRSGSIVLNSASTDNSKLSSSFPQSEYLILLKPQVPNPTEASLFKSFIQLFANSNRPFTCFARSHDGTESIIFDYQDNSSTFGIQSFGTLLIYHEDETYKSLDLDKAFWVAVCIAYLGFRDDQEAFVAANQDN</sequence>